<gene>
    <name evidence="2" type="ORF">RRG08_058064</name>
</gene>
<reference evidence="2" key="1">
    <citation type="journal article" date="2023" name="G3 (Bethesda)">
        <title>A reference genome for the long-term kleptoplast-retaining sea slug Elysia crispata morphotype clarki.</title>
        <authorList>
            <person name="Eastman K.E."/>
            <person name="Pendleton A.L."/>
            <person name="Shaikh M.A."/>
            <person name="Suttiyut T."/>
            <person name="Ogas R."/>
            <person name="Tomko P."/>
            <person name="Gavelis G."/>
            <person name="Widhalm J.R."/>
            <person name="Wisecaver J.H."/>
        </authorList>
    </citation>
    <scope>NUCLEOTIDE SEQUENCE</scope>
    <source>
        <strain evidence="2">ECLA1</strain>
    </source>
</reference>
<accession>A0AAE1ABH5</accession>
<evidence type="ECO:0000256" key="1">
    <source>
        <dbReference type="SAM" id="Phobius"/>
    </source>
</evidence>
<proteinExistence type="predicted"/>
<dbReference type="Proteomes" id="UP001283361">
    <property type="component" value="Unassembled WGS sequence"/>
</dbReference>
<dbReference type="AlphaFoldDB" id="A0AAE1ABH5"/>
<feature type="transmembrane region" description="Helical" evidence="1">
    <location>
        <begin position="61"/>
        <end position="82"/>
    </location>
</feature>
<keyword evidence="1" id="KW-1133">Transmembrane helix</keyword>
<comment type="caution">
    <text evidence="2">The sequence shown here is derived from an EMBL/GenBank/DDBJ whole genome shotgun (WGS) entry which is preliminary data.</text>
</comment>
<name>A0AAE1ABH5_9GAST</name>
<keyword evidence="3" id="KW-1185">Reference proteome</keyword>
<dbReference type="EMBL" id="JAWDGP010002242">
    <property type="protein sequence ID" value="KAK3784465.1"/>
    <property type="molecule type" value="Genomic_DNA"/>
</dbReference>
<evidence type="ECO:0000313" key="2">
    <source>
        <dbReference type="EMBL" id="KAK3784465.1"/>
    </source>
</evidence>
<sequence length="87" mass="10088">MNLGQQLHRYFLYSPRSSSETSYVAEIKIRLLGDRRRRVRLKYLQNMFENSECRTVRRVEVVLSLFMSPSSYVLLAIGLVTACVSLA</sequence>
<keyword evidence="1" id="KW-0472">Membrane</keyword>
<protein>
    <submittedName>
        <fullName evidence="2">Uncharacterized protein</fullName>
    </submittedName>
</protein>
<keyword evidence="1" id="KW-0812">Transmembrane</keyword>
<organism evidence="2 3">
    <name type="scientific">Elysia crispata</name>
    <name type="common">lettuce slug</name>
    <dbReference type="NCBI Taxonomy" id="231223"/>
    <lineage>
        <taxon>Eukaryota</taxon>
        <taxon>Metazoa</taxon>
        <taxon>Spiralia</taxon>
        <taxon>Lophotrochozoa</taxon>
        <taxon>Mollusca</taxon>
        <taxon>Gastropoda</taxon>
        <taxon>Heterobranchia</taxon>
        <taxon>Euthyneura</taxon>
        <taxon>Panpulmonata</taxon>
        <taxon>Sacoglossa</taxon>
        <taxon>Placobranchoidea</taxon>
        <taxon>Plakobranchidae</taxon>
        <taxon>Elysia</taxon>
    </lineage>
</organism>
<evidence type="ECO:0000313" key="3">
    <source>
        <dbReference type="Proteomes" id="UP001283361"/>
    </source>
</evidence>